<sequence length="1112" mass="124865">MYAPLQILSSYSLLKNPNTIEQIVQTAKTRGYEAIALADVNVMYGAIDWFRQTKKHGIKPLFGLTLMVNGLVNTATLFPVVLLAENQVGYQNLMWLSSAKMTSQGDFQWETMVKHLSGINIVFPTDSELVQLISSGYEKVNDYWQQLITLVDAHHSFIGINSQMAPQIQERLAQFSEQTGGRMIALDDIDYLNSDDAFTTQVLKAIDANVKLDDIKILAQQQGSHILRDLTVVQQEYQGTEILKTAYINNELLVSKSNVSIEFKDTALPPFETPSGVTNAQFLETIAVSGLKKRLQGHNVSLNLYEERLQHELKTIEVLGFSDYFLIVWDIVNFAHKNHIQTGPGRGSVAGSLVAYSLQITDVDPLQFNLLFERFLNDERVQMPDIDIDWPPSKREELFAYLHQKYGKRNFGQIITFGTLASKQALRDVGRVFGLPTPTLSKLSASIPEGKNGRKVSIEDALKAPQLQNALRDIDNGRLLLQTALKIEGLPKNYSTHAAGIVLSANPLVQTLPVQSGTEGRLLTQFEKDPVEQLGLLKIDILGLQNLAILSQALYYAQKELPEGFDITKVALDDAKTLALFAKGDTNGVFQFESAGIKNVLRKLKPVTFEHIVAVNALYRPGPAQNIDKFIARRHGKEPVTIPDPSLKSILAPTFGIIVYQEQVMLVAESYAGFTLGEADVLRSAMSKKKVDKMQKLHEQFIKGALKNGHDQEQAELIFSYIDEFANYGFNRSHAVAYSKLAFELAYLKAHYPVAFFTALLNANLGEQKKVQQYVSEAKMRGIVVLAPDINKSYKLWTSIENQLQMGLNNIRGVRTDFVTGVLEERQNNGSFQTIQSFVRRLPDKMRKREVLEQLVYAGALDSFGYNRRELIENLASLIEGASFGNLILEETKIKKYDNFALPDRLKKEKEVIGVNLSGHPLDAYVDFILENGFSQIGNVVQPGQVEKIIAIIDSIRQIRTKKGDDMAFVKVSDTTGEISVTIFPQLFKKISNFLQPGTILSIAGKSERDMRNEIAIVANHINLAPEPQHVKPAQGTWFLQLDEKNDTPERREEISQIMKKHHGHNPVVIHWQKDGKNQKLDQEFWMSSETVIMRELAALLGSENIIFKQTY</sequence>
<keyword evidence="16" id="KW-1185">Reference proteome</keyword>
<dbReference type="InterPro" id="IPR004013">
    <property type="entry name" value="PHP_dom"/>
</dbReference>
<evidence type="ECO:0000256" key="9">
    <source>
        <dbReference type="ARBA" id="ARBA00025611"/>
    </source>
</evidence>
<comment type="subunit">
    <text evidence="10">DNA polymerase III contains a core (composed of alpha, epsilon and theta chains) that associates with a tau subunit. This core dimerizes to form the POLIII' complex. PolIII' associates with the gamma complex (composed of gamma, delta, delta', psi and chi chains) and with the beta chain to form the complete DNA polymerase III complex.</text>
</comment>
<dbReference type="InterPro" id="IPR011708">
    <property type="entry name" value="DNA_pol3_alpha_NTPase_dom"/>
</dbReference>
<dbReference type="InterPro" id="IPR029460">
    <property type="entry name" value="DNAPol_HHH"/>
</dbReference>
<keyword evidence="6 14" id="KW-0548">Nucleotidyltransferase</keyword>
<dbReference type="Gene3D" id="2.40.50.140">
    <property type="entry name" value="Nucleic acid-binding proteins"/>
    <property type="match status" value="1"/>
</dbReference>
<dbReference type="RefSeq" id="WP_072613417.1">
    <property type="nucleotide sequence ID" value="NZ_AP017935.1"/>
</dbReference>
<evidence type="ECO:0000313" key="13">
    <source>
        <dbReference type="EMBL" id="SPD91764.1"/>
    </source>
</evidence>
<evidence type="ECO:0000256" key="10">
    <source>
        <dbReference type="ARBA" id="ARBA00026073"/>
    </source>
</evidence>
<dbReference type="NCBIfam" id="TIGR00594">
    <property type="entry name" value="polc"/>
    <property type="match status" value="1"/>
</dbReference>
<evidence type="ECO:0000256" key="6">
    <source>
        <dbReference type="ARBA" id="ARBA00022695"/>
    </source>
</evidence>
<dbReference type="InterPro" id="IPR003141">
    <property type="entry name" value="Pol/His_phosphatase_N"/>
</dbReference>
<dbReference type="Gene3D" id="1.10.10.1600">
    <property type="entry name" value="Bacterial DNA polymerase III alpha subunit, thumb domain"/>
    <property type="match status" value="1"/>
</dbReference>
<dbReference type="InterPro" id="IPR016195">
    <property type="entry name" value="Pol/histidinol_Pase-like"/>
</dbReference>
<dbReference type="KEGG" id="lsu:A6B45_03750"/>
<comment type="function">
    <text evidence="9">DNA polymerase III is a complex, multichain enzyme responsible for most of the replicative synthesis in bacteria. This DNA polymerase also exhibits 3' to 5' exonuclease activity. The alpha chain is the DNA polymerase.</text>
</comment>
<comment type="subcellular location">
    <subcellularLocation>
        <location evidence="1">Cytoplasm</location>
    </subcellularLocation>
</comment>
<evidence type="ECO:0000256" key="3">
    <source>
        <dbReference type="ARBA" id="ARBA00012417"/>
    </source>
</evidence>
<feature type="domain" description="Polymerase/histidinol phosphatase N-terminal" evidence="12">
    <location>
        <begin position="3"/>
        <end position="70"/>
    </location>
</feature>
<keyword evidence="8" id="KW-0239">DNA-directed DNA polymerase</keyword>
<evidence type="ECO:0000259" key="12">
    <source>
        <dbReference type="SMART" id="SM00481"/>
    </source>
</evidence>
<dbReference type="GO" id="GO:0003676">
    <property type="term" value="F:nucleic acid binding"/>
    <property type="evidence" value="ECO:0007669"/>
    <property type="project" value="InterPro"/>
</dbReference>
<dbReference type="GO" id="GO:0003887">
    <property type="term" value="F:DNA-directed DNA polymerase activity"/>
    <property type="evidence" value="ECO:0007669"/>
    <property type="project" value="UniProtKB-KW"/>
</dbReference>
<evidence type="ECO:0000256" key="4">
    <source>
        <dbReference type="ARBA" id="ARBA00019114"/>
    </source>
</evidence>
<dbReference type="PANTHER" id="PTHR32294:SF0">
    <property type="entry name" value="DNA POLYMERASE III SUBUNIT ALPHA"/>
    <property type="match status" value="1"/>
</dbReference>
<dbReference type="Pfam" id="PF02811">
    <property type="entry name" value="PHP"/>
    <property type="match status" value="1"/>
</dbReference>
<dbReference type="GO" id="GO:0008408">
    <property type="term" value="F:3'-5' exonuclease activity"/>
    <property type="evidence" value="ECO:0007669"/>
    <property type="project" value="InterPro"/>
</dbReference>
<organism evidence="14 15">
    <name type="scientific">Leuconostoc suionicum</name>
    <dbReference type="NCBI Taxonomy" id="1511761"/>
    <lineage>
        <taxon>Bacteria</taxon>
        <taxon>Bacillati</taxon>
        <taxon>Bacillota</taxon>
        <taxon>Bacilli</taxon>
        <taxon>Lactobacillales</taxon>
        <taxon>Lactobacillaceae</taxon>
        <taxon>Leuconostoc</taxon>
    </lineage>
</organism>
<dbReference type="InterPro" id="IPR012340">
    <property type="entry name" value="NA-bd_OB-fold"/>
</dbReference>
<keyword evidence="7" id="KW-0235">DNA replication</keyword>
<dbReference type="Proteomes" id="UP000239237">
    <property type="component" value="Unassembled WGS sequence"/>
</dbReference>
<dbReference type="InterPro" id="IPR004365">
    <property type="entry name" value="NA-bd_OB_tRNA"/>
</dbReference>
<dbReference type="Pfam" id="PF01336">
    <property type="entry name" value="tRNA_anti-codon"/>
    <property type="match status" value="1"/>
</dbReference>
<protein>
    <recommendedName>
        <fullName evidence="4">DNA polymerase III subunit alpha</fullName>
        <ecNumber evidence="3">2.7.7.7</ecNumber>
    </recommendedName>
</protein>
<name>A0A2N9K8Y6_9LACO</name>
<evidence type="ECO:0000256" key="7">
    <source>
        <dbReference type="ARBA" id="ARBA00022705"/>
    </source>
</evidence>
<dbReference type="GO" id="GO:0006260">
    <property type="term" value="P:DNA replication"/>
    <property type="evidence" value="ECO:0007669"/>
    <property type="project" value="UniProtKB-KW"/>
</dbReference>
<evidence type="ECO:0000256" key="5">
    <source>
        <dbReference type="ARBA" id="ARBA00022679"/>
    </source>
</evidence>
<proteinExistence type="inferred from homology"/>
<evidence type="ECO:0000313" key="14">
    <source>
        <dbReference type="EMBL" id="SPE07043.1"/>
    </source>
</evidence>
<dbReference type="Pfam" id="PF17657">
    <property type="entry name" value="DNA_pol3_finger"/>
    <property type="match status" value="1"/>
</dbReference>
<dbReference type="Gene3D" id="3.20.20.140">
    <property type="entry name" value="Metal-dependent hydrolases"/>
    <property type="match status" value="1"/>
</dbReference>
<evidence type="ECO:0000256" key="1">
    <source>
        <dbReference type="ARBA" id="ARBA00004496"/>
    </source>
</evidence>
<dbReference type="Pfam" id="PF07733">
    <property type="entry name" value="DNA_pol3_alpha"/>
    <property type="match status" value="1"/>
</dbReference>
<comment type="catalytic activity">
    <reaction evidence="11">
        <text>DNA(n) + a 2'-deoxyribonucleoside 5'-triphosphate = DNA(n+1) + diphosphate</text>
        <dbReference type="Rhea" id="RHEA:22508"/>
        <dbReference type="Rhea" id="RHEA-COMP:17339"/>
        <dbReference type="Rhea" id="RHEA-COMP:17340"/>
        <dbReference type="ChEBI" id="CHEBI:33019"/>
        <dbReference type="ChEBI" id="CHEBI:61560"/>
        <dbReference type="ChEBI" id="CHEBI:173112"/>
        <dbReference type="EC" id="2.7.7.7"/>
    </reaction>
</comment>
<dbReference type="GO" id="GO:0005737">
    <property type="term" value="C:cytoplasm"/>
    <property type="evidence" value="ECO:0007669"/>
    <property type="project" value="UniProtKB-SubCell"/>
</dbReference>
<dbReference type="Pfam" id="PF14579">
    <property type="entry name" value="HHH_6"/>
    <property type="match status" value="1"/>
</dbReference>
<keyword evidence="5 14" id="KW-0808">Transferase</keyword>
<dbReference type="GeneID" id="99673893"/>
<evidence type="ECO:0000313" key="15">
    <source>
        <dbReference type="Proteomes" id="UP000237923"/>
    </source>
</evidence>
<dbReference type="EMBL" id="OKQR01000001">
    <property type="protein sequence ID" value="SPD91764.1"/>
    <property type="molecule type" value="Genomic_DNA"/>
</dbReference>
<dbReference type="Gene3D" id="1.10.150.870">
    <property type="match status" value="1"/>
</dbReference>
<evidence type="ECO:0000313" key="16">
    <source>
        <dbReference type="Proteomes" id="UP000239237"/>
    </source>
</evidence>
<dbReference type="InterPro" id="IPR040982">
    <property type="entry name" value="DNA_pol3_finger"/>
</dbReference>
<reference evidence="14 15" key="2">
    <citation type="submission" date="2018-02" db="EMBL/GenBank/DDBJ databases">
        <authorList>
            <person name="Cohen D.B."/>
            <person name="Kent A.D."/>
        </authorList>
    </citation>
    <scope>NUCLEOTIDE SEQUENCE [LARGE SCALE GENOMIC DNA]</scope>
    <source>
        <strain evidence="14 15">CECT 9216</strain>
    </source>
</reference>
<evidence type="ECO:0000256" key="2">
    <source>
        <dbReference type="ARBA" id="ARBA00009496"/>
    </source>
</evidence>
<dbReference type="EMBL" id="OKQU01000001">
    <property type="protein sequence ID" value="SPE07043.1"/>
    <property type="molecule type" value="Genomic_DNA"/>
</dbReference>
<dbReference type="InterPro" id="IPR041931">
    <property type="entry name" value="DNA_pol3_alpha_thumb_dom"/>
</dbReference>
<dbReference type="CDD" id="cd07431">
    <property type="entry name" value="PHP_PolIIIA"/>
    <property type="match status" value="1"/>
</dbReference>
<comment type="similarity">
    <text evidence="2">Belongs to the DNA polymerase type-C family. DnaE subfamily.</text>
</comment>
<accession>A0A2N9K8Y6</accession>
<dbReference type="CDD" id="cd04485">
    <property type="entry name" value="DnaE_OBF"/>
    <property type="match status" value="1"/>
</dbReference>
<dbReference type="InterPro" id="IPR004805">
    <property type="entry name" value="DnaE2/DnaE/PolC"/>
</dbReference>
<dbReference type="PANTHER" id="PTHR32294">
    <property type="entry name" value="DNA POLYMERASE III SUBUNIT ALPHA"/>
    <property type="match status" value="1"/>
</dbReference>
<gene>
    <name evidence="14" type="primary">dnaE</name>
    <name evidence="13" type="ORF">LES8486_00749</name>
    <name evidence="14" type="ORF">LES9216_00896</name>
</gene>
<evidence type="ECO:0000256" key="8">
    <source>
        <dbReference type="ARBA" id="ARBA00022932"/>
    </source>
</evidence>
<dbReference type="EC" id="2.7.7.7" evidence="3"/>
<dbReference type="AlphaFoldDB" id="A0A2N9K8Y6"/>
<evidence type="ECO:0000256" key="11">
    <source>
        <dbReference type="ARBA" id="ARBA00049244"/>
    </source>
</evidence>
<dbReference type="SMART" id="SM00481">
    <property type="entry name" value="POLIIIAc"/>
    <property type="match status" value="1"/>
</dbReference>
<dbReference type="SUPFAM" id="SSF89550">
    <property type="entry name" value="PHP domain-like"/>
    <property type="match status" value="1"/>
</dbReference>
<dbReference type="Proteomes" id="UP000237923">
    <property type="component" value="Unassembled WGS sequence"/>
</dbReference>
<reference evidence="13 16" key="1">
    <citation type="submission" date="2018-02" db="EMBL/GenBank/DDBJ databases">
        <authorList>
            <person name="Rodrigo-Torres L."/>
            <person name="Arahal R. D."/>
            <person name="Lucena T."/>
        </authorList>
    </citation>
    <scope>NUCLEOTIDE SEQUENCE [LARGE SCALE GENOMIC DNA]</scope>
    <source>
        <strain evidence="13 16">CECT 8486</strain>
    </source>
</reference>